<dbReference type="Proteomes" id="UP001501710">
    <property type="component" value="Unassembled WGS sequence"/>
</dbReference>
<dbReference type="EMBL" id="BAABAS010000012">
    <property type="protein sequence ID" value="GAA4235268.1"/>
    <property type="molecule type" value="Genomic_DNA"/>
</dbReference>
<evidence type="ECO:0000256" key="2">
    <source>
        <dbReference type="ARBA" id="ARBA00022527"/>
    </source>
</evidence>
<dbReference type="InterPro" id="IPR000719">
    <property type="entry name" value="Prot_kinase_dom"/>
</dbReference>
<evidence type="ECO:0000256" key="1">
    <source>
        <dbReference type="ARBA" id="ARBA00012513"/>
    </source>
</evidence>
<dbReference type="PROSITE" id="PS50011">
    <property type="entry name" value="PROTEIN_KINASE_DOM"/>
    <property type="match status" value="1"/>
</dbReference>
<dbReference type="InterPro" id="IPR011009">
    <property type="entry name" value="Kinase-like_dom_sf"/>
</dbReference>
<dbReference type="PANTHER" id="PTHR43289">
    <property type="entry name" value="MITOGEN-ACTIVATED PROTEIN KINASE KINASE KINASE 20-RELATED"/>
    <property type="match status" value="1"/>
</dbReference>
<evidence type="ECO:0000313" key="9">
    <source>
        <dbReference type="Proteomes" id="UP001501710"/>
    </source>
</evidence>
<dbReference type="InterPro" id="IPR008271">
    <property type="entry name" value="Ser/Thr_kinase_AS"/>
</dbReference>
<sequence length="289" mass="30170">MHEESGFPVAVKYVPVRADGGAPDGLRHEAERLARVSSPHVARLYRLVESERGSAIVMEAVNGVPLKTILKRHGPLEATAALTVLKGSLLGLAAAHAVGVVHRDYKPANVVVPEDGCSKLIDFGIASVAGSASRSGTPSYMAPEQWLEGHAGPSADVYAATCVFYECMTGTRPFRADPAVGLRGQHLTAPVPLDDLPDPLRPLVTRGLAKDPIDRHAGALDFVADLEDTAHAAYGDDWEHRGIRTPAVAAAALSMLFPLTAAGLSIPAGAGLAGKEKPGYLGAVCDSVL</sequence>
<keyword evidence="5" id="KW-0418">Kinase</keyword>
<comment type="caution">
    <text evidence="8">The sequence shown here is derived from an EMBL/GenBank/DDBJ whole genome shotgun (WGS) entry which is preliminary data.</text>
</comment>
<proteinExistence type="predicted"/>
<keyword evidence="2" id="KW-0723">Serine/threonine-protein kinase</keyword>
<dbReference type="EC" id="2.7.11.1" evidence="1"/>
<evidence type="ECO:0000259" key="7">
    <source>
        <dbReference type="PROSITE" id="PS50011"/>
    </source>
</evidence>
<dbReference type="PANTHER" id="PTHR43289:SF6">
    <property type="entry name" value="SERINE_THREONINE-PROTEIN KINASE NEKL-3"/>
    <property type="match status" value="1"/>
</dbReference>
<evidence type="ECO:0000313" key="8">
    <source>
        <dbReference type="EMBL" id="GAA4235268.1"/>
    </source>
</evidence>
<organism evidence="8 9">
    <name type="scientific">Actinomadura meridiana</name>
    <dbReference type="NCBI Taxonomy" id="559626"/>
    <lineage>
        <taxon>Bacteria</taxon>
        <taxon>Bacillati</taxon>
        <taxon>Actinomycetota</taxon>
        <taxon>Actinomycetes</taxon>
        <taxon>Streptosporangiales</taxon>
        <taxon>Thermomonosporaceae</taxon>
        <taxon>Actinomadura</taxon>
    </lineage>
</organism>
<gene>
    <name evidence="8" type="ORF">GCM10022254_42180</name>
</gene>
<evidence type="ECO:0000256" key="5">
    <source>
        <dbReference type="ARBA" id="ARBA00022777"/>
    </source>
</evidence>
<feature type="domain" description="Protein kinase" evidence="7">
    <location>
        <begin position="1"/>
        <end position="234"/>
    </location>
</feature>
<dbReference type="PROSITE" id="PS00108">
    <property type="entry name" value="PROTEIN_KINASE_ST"/>
    <property type="match status" value="1"/>
</dbReference>
<evidence type="ECO:0000256" key="4">
    <source>
        <dbReference type="ARBA" id="ARBA00022741"/>
    </source>
</evidence>
<name>A0ABP8C7W2_9ACTN</name>
<dbReference type="Pfam" id="PF00069">
    <property type="entry name" value="Pkinase"/>
    <property type="match status" value="1"/>
</dbReference>
<evidence type="ECO:0000256" key="3">
    <source>
        <dbReference type="ARBA" id="ARBA00022679"/>
    </source>
</evidence>
<dbReference type="Gene3D" id="3.30.200.20">
    <property type="entry name" value="Phosphorylase Kinase, domain 1"/>
    <property type="match status" value="1"/>
</dbReference>
<dbReference type="CDD" id="cd14014">
    <property type="entry name" value="STKc_PknB_like"/>
    <property type="match status" value="1"/>
</dbReference>
<protein>
    <recommendedName>
        <fullName evidence="1">non-specific serine/threonine protein kinase</fullName>
        <ecNumber evidence="1">2.7.11.1</ecNumber>
    </recommendedName>
</protein>
<keyword evidence="6" id="KW-0067">ATP-binding</keyword>
<reference evidence="9" key="1">
    <citation type="journal article" date="2019" name="Int. J. Syst. Evol. Microbiol.">
        <title>The Global Catalogue of Microorganisms (GCM) 10K type strain sequencing project: providing services to taxonomists for standard genome sequencing and annotation.</title>
        <authorList>
            <consortium name="The Broad Institute Genomics Platform"/>
            <consortium name="The Broad Institute Genome Sequencing Center for Infectious Disease"/>
            <person name="Wu L."/>
            <person name="Ma J."/>
        </authorList>
    </citation>
    <scope>NUCLEOTIDE SEQUENCE [LARGE SCALE GENOMIC DNA]</scope>
    <source>
        <strain evidence="9">JCM 17440</strain>
    </source>
</reference>
<dbReference type="SUPFAM" id="SSF56112">
    <property type="entry name" value="Protein kinase-like (PK-like)"/>
    <property type="match status" value="1"/>
</dbReference>
<evidence type="ECO:0000256" key="6">
    <source>
        <dbReference type="ARBA" id="ARBA00022840"/>
    </source>
</evidence>
<keyword evidence="3" id="KW-0808">Transferase</keyword>
<keyword evidence="9" id="KW-1185">Reference proteome</keyword>
<keyword evidence="4" id="KW-0547">Nucleotide-binding</keyword>
<accession>A0ABP8C7W2</accession>
<dbReference type="Gene3D" id="1.10.510.10">
    <property type="entry name" value="Transferase(Phosphotransferase) domain 1"/>
    <property type="match status" value="1"/>
</dbReference>